<evidence type="ECO:0000256" key="6">
    <source>
        <dbReference type="SAM" id="MobiDB-lite"/>
    </source>
</evidence>
<proteinExistence type="predicted"/>
<dbReference type="GO" id="GO:0005634">
    <property type="term" value="C:nucleus"/>
    <property type="evidence" value="ECO:0007669"/>
    <property type="project" value="UniProtKB-SubCell"/>
</dbReference>
<dbReference type="OrthoDB" id="3058388at2759"/>
<dbReference type="Proteomes" id="UP000559256">
    <property type="component" value="Unassembled WGS sequence"/>
</dbReference>
<dbReference type="InterPro" id="IPR052035">
    <property type="entry name" value="ZnF_BED_domain_contain"/>
</dbReference>
<dbReference type="EMBL" id="JAACJM010000005">
    <property type="protein sequence ID" value="KAF5372498.1"/>
    <property type="molecule type" value="Genomic_DNA"/>
</dbReference>
<evidence type="ECO:0000256" key="4">
    <source>
        <dbReference type="ARBA" id="ARBA00022833"/>
    </source>
</evidence>
<accession>A0A8H5GWM7</accession>
<feature type="compositionally biased region" description="Basic and acidic residues" evidence="6">
    <location>
        <begin position="1"/>
        <end position="15"/>
    </location>
</feature>
<dbReference type="Pfam" id="PF05699">
    <property type="entry name" value="Dimer_Tnp_hAT"/>
    <property type="match status" value="1"/>
</dbReference>
<evidence type="ECO:0000313" key="9">
    <source>
        <dbReference type="Proteomes" id="UP000559256"/>
    </source>
</evidence>
<feature type="compositionally biased region" description="Low complexity" evidence="6">
    <location>
        <begin position="87"/>
        <end position="106"/>
    </location>
</feature>
<comment type="caution">
    <text evidence="8">The sequence shown here is derived from an EMBL/GenBank/DDBJ whole genome shotgun (WGS) entry which is preliminary data.</text>
</comment>
<evidence type="ECO:0000256" key="5">
    <source>
        <dbReference type="ARBA" id="ARBA00023242"/>
    </source>
</evidence>
<feature type="region of interest" description="Disordered" evidence="6">
    <location>
        <begin position="1"/>
        <end position="108"/>
    </location>
</feature>
<evidence type="ECO:0000256" key="1">
    <source>
        <dbReference type="ARBA" id="ARBA00004123"/>
    </source>
</evidence>
<dbReference type="InterPro" id="IPR008906">
    <property type="entry name" value="HATC_C_dom"/>
</dbReference>
<keyword evidence="3" id="KW-0863">Zinc-finger</keyword>
<dbReference type="InterPro" id="IPR012337">
    <property type="entry name" value="RNaseH-like_sf"/>
</dbReference>
<keyword evidence="4" id="KW-0862">Zinc</keyword>
<dbReference type="AlphaFoldDB" id="A0A8H5GWM7"/>
<keyword evidence="9" id="KW-1185">Reference proteome</keyword>
<evidence type="ECO:0000256" key="2">
    <source>
        <dbReference type="ARBA" id="ARBA00022723"/>
    </source>
</evidence>
<evidence type="ECO:0000259" key="7">
    <source>
        <dbReference type="Pfam" id="PF05699"/>
    </source>
</evidence>
<keyword evidence="2" id="KW-0479">Metal-binding</keyword>
<feature type="domain" description="HAT C-terminal dimerisation" evidence="7">
    <location>
        <begin position="637"/>
        <end position="709"/>
    </location>
</feature>
<comment type="subcellular location">
    <subcellularLocation>
        <location evidence="1">Nucleus</location>
    </subcellularLocation>
</comment>
<feature type="compositionally biased region" description="Polar residues" evidence="6">
    <location>
        <begin position="35"/>
        <end position="47"/>
    </location>
</feature>
<dbReference type="GO" id="GO:0046983">
    <property type="term" value="F:protein dimerization activity"/>
    <property type="evidence" value="ECO:0007669"/>
    <property type="project" value="InterPro"/>
</dbReference>
<sequence length="730" mass="81973">MEREGLQRREHDRLDPSVMLPERTKRAPKRKNPEGPTTVTQPLSKRPTTLRRPVNKNSNSDATSLTEQEDHIILQQATGTDLPPEPVSTTPSQTSSSSTPATPAVSDVPQARPAEVINVDENEDNQDNLKHRLSMPGRPASSCVADHPHFRTKEALAYTFLVMSARSMTKSWKWSTKAKGSTGNFVTHFKHSHAKQSTLHSWGDKVFNVKKANRLLGEWVVLGCGAFTDVESPAFHRYVTHLRPGYGQKLIKGDAVKNHVSEAFKDAEKRLKDYLKTSPGKKAFAADAWTSNNNLAYLAIVVCFITENWEVASVLFDFPHLEGAHTGKNMTNLLLKWIVEFGLEDQFSALAADNAKVSTCNEDDIDPDNIEVPEEGFSEESAEEIVANDEHLTERSDEEVLMGQGNDGVDLKAVTQKRSEAFKKTISIVNAIADDPKFKLAILNLILDVVTRWNSTYYMLKHAKQLRLAIDELCICEELYKKYKISEAEWEVLDVILGFLEVFRNASEHMSAGSFPTLTQSLLNPNVQKGLEACKLQLEKYYDKSTMGSEYYYATAVLDPRIKHRLFDNNPDLFQASWHQQMENAFRARLSTYDTSASIHPPPPPPSQSVDDLYDDPSLLGIPTTSSSTATQTIDEEYASYLTERPIGENVLNFWKDKCRKFQRLVGYACDVLTIPGSSVCVERSLSIGKDLIGLHRHSLHAETMGELMIHCSILVFEGALREDYEPHSW</sequence>
<keyword evidence="5" id="KW-0539">Nucleus</keyword>
<dbReference type="PANTHER" id="PTHR46481">
    <property type="entry name" value="ZINC FINGER BED DOMAIN-CONTAINING PROTEIN 4"/>
    <property type="match status" value="1"/>
</dbReference>
<name>A0A8H5GWM7_9AGAR</name>
<reference evidence="8 9" key="1">
    <citation type="journal article" date="2020" name="ISME J.">
        <title>Uncovering the hidden diversity of litter-decomposition mechanisms in mushroom-forming fungi.</title>
        <authorList>
            <person name="Floudas D."/>
            <person name="Bentzer J."/>
            <person name="Ahren D."/>
            <person name="Johansson T."/>
            <person name="Persson P."/>
            <person name="Tunlid A."/>
        </authorList>
    </citation>
    <scope>NUCLEOTIDE SEQUENCE [LARGE SCALE GENOMIC DNA]</scope>
    <source>
        <strain evidence="8 9">CBS 291.85</strain>
    </source>
</reference>
<feature type="compositionally biased region" description="Polar residues" evidence="6">
    <location>
        <begin position="55"/>
        <end position="66"/>
    </location>
</feature>
<dbReference type="PANTHER" id="PTHR46481:SF10">
    <property type="entry name" value="ZINC FINGER BED DOMAIN-CONTAINING PROTEIN 39"/>
    <property type="match status" value="1"/>
</dbReference>
<dbReference type="SUPFAM" id="SSF53098">
    <property type="entry name" value="Ribonuclease H-like"/>
    <property type="match status" value="1"/>
</dbReference>
<organism evidence="8 9">
    <name type="scientific">Tetrapyrgos nigripes</name>
    <dbReference type="NCBI Taxonomy" id="182062"/>
    <lineage>
        <taxon>Eukaryota</taxon>
        <taxon>Fungi</taxon>
        <taxon>Dikarya</taxon>
        <taxon>Basidiomycota</taxon>
        <taxon>Agaricomycotina</taxon>
        <taxon>Agaricomycetes</taxon>
        <taxon>Agaricomycetidae</taxon>
        <taxon>Agaricales</taxon>
        <taxon>Marasmiineae</taxon>
        <taxon>Marasmiaceae</taxon>
        <taxon>Tetrapyrgos</taxon>
    </lineage>
</organism>
<feature type="region of interest" description="Disordered" evidence="6">
    <location>
        <begin position="594"/>
        <end position="615"/>
    </location>
</feature>
<dbReference type="GO" id="GO:0008270">
    <property type="term" value="F:zinc ion binding"/>
    <property type="evidence" value="ECO:0007669"/>
    <property type="project" value="UniProtKB-KW"/>
</dbReference>
<protein>
    <recommendedName>
        <fullName evidence="7">HAT C-terminal dimerisation domain-containing protein</fullName>
    </recommendedName>
</protein>
<evidence type="ECO:0000313" key="8">
    <source>
        <dbReference type="EMBL" id="KAF5372498.1"/>
    </source>
</evidence>
<evidence type="ECO:0000256" key="3">
    <source>
        <dbReference type="ARBA" id="ARBA00022771"/>
    </source>
</evidence>
<gene>
    <name evidence="8" type="ORF">D9758_005231</name>
</gene>